<evidence type="ECO:0000256" key="11">
    <source>
        <dbReference type="HAMAP-Rule" id="MF_00042"/>
    </source>
</evidence>
<dbReference type="Gene3D" id="3.30.420.10">
    <property type="entry name" value="Ribonuclease H-like superfamily/Ribonuclease H"/>
    <property type="match status" value="1"/>
</dbReference>
<keyword evidence="14" id="KW-1185">Reference proteome</keyword>
<evidence type="ECO:0000256" key="6">
    <source>
        <dbReference type="ARBA" id="ARBA00022722"/>
    </source>
</evidence>
<dbReference type="Proteomes" id="UP000366051">
    <property type="component" value="Chromosome"/>
</dbReference>
<name>A0A5Q2N456_9FIRM</name>
<feature type="binding site" evidence="11">
    <location>
        <position position="136"/>
    </location>
    <ligand>
        <name>Mg(2+)</name>
        <dbReference type="ChEBI" id="CHEBI:18420"/>
        <label>2</label>
    </ligand>
</feature>
<keyword evidence="7 11" id="KW-0479">Metal-binding</keyword>
<dbReference type="SUPFAM" id="SSF53098">
    <property type="entry name" value="Ribonuclease H-like"/>
    <property type="match status" value="1"/>
</dbReference>
<keyword evidence="6 11" id="KW-0540">Nuclease</keyword>
<protein>
    <recommendedName>
        <fullName evidence="5 11">Ribonuclease H</fullName>
        <shortName evidence="11">RNase H</shortName>
        <ecNumber evidence="5 11">3.1.26.4</ecNumber>
    </recommendedName>
</protein>
<proteinExistence type="inferred from homology"/>
<dbReference type="EMBL" id="CP045875">
    <property type="protein sequence ID" value="QGG48669.1"/>
    <property type="molecule type" value="Genomic_DNA"/>
</dbReference>
<comment type="cofactor">
    <cofactor evidence="11">
        <name>Mg(2+)</name>
        <dbReference type="ChEBI" id="CHEBI:18420"/>
    </cofactor>
    <text evidence="11">Binds 1 Mg(2+) ion per subunit. May bind a second metal ion at a regulatory site, or after substrate binding.</text>
</comment>
<dbReference type="GO" id="GO:0004523">
    <property type="term" value="F:RNA-DNA hybrid ribonuclease activity"/>
    <property type="evidence" value="ECO:0007669"/>
    <property type="project" value="UniProtKB-UniRule"/>
</dbReference>
<dbReference type="InterPro" id="IPR022892">
    <property type="entry name" value="RNaseHI"/>
</dbReference>
<dbReference type="AlphaFoldDB" id="A0A5Q2N456"/>
<dbReference type="GO" id="GO:0000287">
    <property type="term" value="F:magnesium ion binding"/>
    <property type="evidence" value="ECO:0007669"/>
    <property type="project" value="UniProtKB-UniRule"/>
</dbReference>
<comment type="function">
    <text evidence="2 11">Endonuclease that specifically degrades the RNA of RNA-DNA hybrids.</text>
</comment>
<dbReference type="InterPro" id="IPR012337">
    <property type="entry name" value="RNaseH-like_sf"/>
</dbReference>
<keyword evidence="8 11" id="KW-0255">Endonuclease</keyword>
<comment type="catalytic activity">
    <reaction evidence="1 11">
        <text>Endonucleolytic cleavage to 5'-phosphomonoester.</text>
        <dbReference type="EC" id="3.1.26.4"/>
    </reaction>
</comment>
<evidence type="ECO:0000256" key="5">
    <source>
        <dbReference type="ARBA" id="ARBA00012180"/>
    </source>
</evidence>
<comment type="subcellular location">
    <subcellularLocation>
        <location evidence="11">Cytoplasm</location>
    </subcellularLocation>
</comment>
<feature type="binding site" evidence="11">
    <location>
        <position position="71"/>
    </location>
    <ligand>
        <name>Mg(2+)</name>
        <dbReference type="ChEBI" id="CHEBI:18420"/>
        <label>1</label>
    </ligand>
</feature>
<dbReference type="PANTHER" id="PTHR10642:SF26">
    <property type="entry name" value="RIBONUCLEASE H1"/>
    <property type="match status" value="1"/>
</dbReference>
<feature type="binding site" evidence="11">
    <location>
        <position position="49"/>
    </location>
    <ligand>
        <name>Mg(2+)</name>
        <dbReference type="ChEBI" id="CHEBI:18420"/>
        <label>1</label>
    </ligand>
</feature>
<dbReference type="CDD" id="cd09278">
    <property type="entry name" value="RNase_HI_prokaryote_like"/>
    <property type="match status" value="1"/>
</dbReference>
<dbReference type="PANTHER" id="PTHR10642">
    <property type="entry name" value="RIBONUCLEASE H1"/>
    <property type="match status" value="1"/>
</dbReference>
<evidence type="ECO:0000256" key="7">
    <source>
        <dbReference type="ARBA" id="ARBA00022723"/>
    </source>
</evidence>
<evidence type="ECO:0000256" key="1">
    <source>
        <dbReference type="ARBA" id="ARBA00000077"/>
    </source>
</evidence>
<reference evidence="14" key="1">
    <citation type="submission" date="2019-11" db="EMBL/GenBank/DDBJ databases">
        <title>Genome sequence of Heliorestis convoluta strain HH, an alkaliphilic and minimalistic phototrophic bacterium from a soda lake in Egypt.</title>
        <authorList>
            <person name="Dewey E.D."/>
            <person name="Stokes L.M."/>
            <person name="Burchell B.M."/>
            <person name="Shaffer K.N."/>
            <person name="Huntington A.M."/>
            <person name="Baker J.M."/>
            <person name="Nadendla S."/>
            <person name="Giglio M.G."/>
            <person name="Touchman J.W."/>
            <person name="Blankenship R.E."/>
            <person name="Madigan M.T."/>
            <person name="Sattley W.M."/>
        </authorList>
    </citation>
    <scope>NUCLEOTIDE SEQUENCE [LARGE SCALE GENOMIC DNA]</scope>
    <source>
        <strain evidence="14">HH</strain>
    </source>
</reference>
<organism evidence="13 14">
    <name type="scientific">Heliorestis convoluta</name>
    <dbReference type="NCBI Taxonomy" id="356322"/>
    <lineage>
        <taxon>Bacteria</taxon>
        <taxon>Bacillati</taxon>
        <taxon>Bacillota</taxon>
        <taxon>Clostridia</taxon>
        <taxon>Eubacteriales</taxon>
        <taxon>Heliobacteriaceae</taxon>
        <taxon>Heliorestis</taxon>
    </lineage>
</organism>
<keyword evidence="10 11" id="KW-0460">Magnesium</keyword>
<evidence type="ECO:0000256" key="10">
    <source>
        <dbReference type="ARBA" id="ARBA00022842"/>
    </source>
</evidence>
<feature type="domain" description="RNase H type-1" evidence="12">
    <location>
        <begin position="2"/>
        <end position="144"/>
    </location>
</feature>
<dbReference type="InterPro" id="IPR002156">
    <property type="entry name" value="RNaseH_domain"/>
</dbReference>
<feature type="binding site" evidence="11">
    <location>
        <position position="11"/>
    </location>
    <ligand>
        <name>Mg(2+)</name>
        <dbReference type="ChEBI" id="CHEBI:18420"/>
        <label>1</label>
    </ligand>
</feature>
<evidence type="ECO:0000313" key="14">
    <source>
        <dbReference type="Proteomes" id="UP000366051"/>
    </source>
</evidence>
<evidence type="ECO:0000313" key="13">
    <source>
        <dbReference type="EMBL" id="QGG48669.1"/>
    </source>
</evidence>
<dbReference type="InterPro" id="IPR050092">
    <property type="entry name" value="RNase_H"/>
</dbReference>
<evidence type="ECO:0000256" key="4">
    <source>
        <dbReference type="ARBA" id="ARBA00011245"/>
    </source>
</evidence>
<dbReference type="PROSITE" id="PS50879">
    <property type="entry name" value="RNASE_H_1"/>
    <property type="match status" value="1"/>
</dbReference>
<dbReference type="InterPro" id="IPR036397">
    <property type="entry name" value="RNaseH_sf"/>
</dbReference>
<dbReference type="GO" id="GO:0005737">
    <property type="term" value="C:cytoplasm"/>
    <property type="evidence" value="ECO:0007669"/>
    <property type="project" value="UniProtKB-SubCell"/>
</dbReference>
<feature type="binding site" evidence="11">
    <location>
        <position position="11"/>
    </location>
    <ligand>
        <name>Mg(2+)</name>
        <dbReference type="ChEBI" id="CHEBI:18420"/>
        <label>2</label>
    </ligand>
</feature>
<evidence type="ECO:0000256" key="3">
    <source>
        <dbReference type="ARBA" id="ARBA00005300"/>
    </source>
</evidence>
<dbReference type="Pfam" id="PF00075">
    <property type="entry name" value="RNase_H"/>
    <property type="match status" value="1"/>
</dbReference>
<dbReference type="GO" id="GO:0043137">
    <property type="term" value="P:DNA replication, removal of RNA primer"/>
    <property type="evidence" value="ECO:0007669"/>
    <property type="project" value="TreeGrafter"/>
</dbReference>
<dbReference type="NCBIfam" id="NF001236">
    <property type="entry name" value="PRK00203.1"/>
    <property type="match status" value="1"/>
</dbReference>
<sequence>MQQKKVTIYTDGACLGNPGPGGYGAVLLYKEQRKELSGGYDNTTNNRMEMMAVIKALEALKEPCQVVIYSDSRYVVDAMSKGWAKRWRSQNWMRDKKNRALNADLWAQLLSLDEKHEIEYRWVRGHAGDKENERCDYLATEAARASDLPVDVRADGG</sequence>
<keyword evidence="11" id="KW-0963">Cytoplasm</keyword>
<comment type="subunit">
    <text evidence="4 11">Monomer.</text>
</comment>
<dbReference type="EC" id="3.1.26.4" evidence="5 11"/>
<evidence type="ECO:0000256" key="8">
    <source>
        <dbReference type="ARBA" id="ARBA00022759"/>
    </source>
</evidence>
<keyword evidence="9 11" id="KW-0378">Hydrolase</keyword>
<evidence type="ECO:0000259" key="12">
    <source>
        <dbReference type="PROSITE" id="PS50879"/>
    </source>
</evidence>
<evidence type="ECO:0000256" key="2">
    <source>
        <dbReference type="ARBA" id="ARBA00004065"/>
    </source>
</evidence>
<gene>
    <name evidence="11" type="primary">rnhA</name>
    <name evidence="13" type="ORF">FTV88_2576</name>
</gene>
<evidence type="ECO:0000256" key="9">
    <source>
        <dbReference type="ARBA" id="ARBA00022801"/>
    </source>
</evidence>
<dbReference type="HAMAP" id="MF_00042">
    <property type="entry name" value="RNase_H"/>
    <property type="match status" value="1"/>
</dbReference>
<dbReference type="KEGG" id="hcv:FTV88_2576"/>
<dbReference type="GO" id="GO:0003676">
    <property type="term" value="F:nucleic acid binding"/>
    <property type="evidence" value="ECO:0007669"/>
    <property type="project" value="InterPro"/>
</dbReference>
<comment type="similarity">
    <text evidence="3 11">Belongs to the RNase H family.</text>
</comment>
<dbReference type="FunFam" id="3.30.420.10:FF:000089">
    <property type="entry name" value="Ribonuclease H"/>
    <property type="match status" value="1"/>
</dbReference>
<accession>A0A5Q2N456</accession>